<sequence length="175" mass="20026">MVAGLLTCEVGPTLPCLAHSSPADRVLQRLEGHFACFWASLEARLQHIEPQQRTVSGDSGSRGKTKPPWGNPLPPTHPSTTTSLPKPRAKRNTTLKRHPCRRRRCHRLMQHTTWVLRPTSSEKEKDSWRARICSRQLQARDSAWGRRQNYYIFGTYAAFLNPHFQGFRFPDVGID</sequence>
<protein>
    <submittedName>
        <fullName evidence="2">Uncharacterized protein</fullName>
    </submittedName>
</protein>
<feature type="compositionally biased region" description="Polar residues" evidence="1">
    <location>
        <begin position="49"/>
        <end position="59"/>
    </location>
</feature>
<feature type="region of interest" description="Disordered" evidence="1">
    <location>
        <begin position="49"/>
        <end position="95"/>
    </location>
</feature>
<evidence type="ECO:0000256" key="1">
    <source>
        <dbReference type="SAM" id="MobiDB-lite"/>
    </source>
</evidence>
<proteinExistence type="predicted"/>
<gene>
    <name evidence="2" type="ORF">PECUL_23A032060</name>
</gene>
<organism evidence="2 3">
    <name type="scientific">Pelobates cultripes</name>
    <name type="common">Western spadefoot toad</name>
    <dbReference type="NCBI Taxonomy" id="61616"/>
    <lineage>
        <taxon>Eukaryota</taxon>
        <taxon>Metazoa</taxon>
        <taxon>Chordata</taxon>
        <taxon>Craniata</taxon>
        <taxon>Vertebrata</taxon>
        <taxon>Euteleostomi</taxon>
        <taxon>Amphibia</taxon>
        <taxon>Batrachia</taxon>
        <taxon>Anura</taxon>
        <taxon>Pelobatoidea</taxon>
        <taxon>Pelobatidae</taxon>
        <taxon>Pelobates</taxon>
    </lineage>
</organism>
<evidence type="ECO:0000313" key="3">
    <source>
        <dbReference type="Proteomes" id="UP001295444"/>
    </source>
</evidence>
<reference evidence="2" key="1">
    <citation type="submission" date="2022-03" db="EMBL/GenBank/DDBJ databases">
        <authorList>
            <person name="Alioto T."/>
            <person name="Alioto T."/>
            <person name="Gomez Garrido J."/>
        </authorList>
    </citation>
    <scope>NUCLEOTIDE SEQUENCE</scope>
</reference>
<accession>A0AAD1VPI5</accession>
<dbReference type="AlphaFoldDB" id="A0AAD1VPI5"/>
<dbReference type="EMBL" id="OW240912">
    <property type="protein sequence ID" value="CAH2225684.1"/>
    <property type="molecule type" value="Genomic_DNA"/>
</dbReference>
<name>A0AAD1VPI5_PELCU</name>
<keyword evidence="3" id="KW-1185">Reference proteome</keyword>
<dbReference type="Proteomes" id="UP001295444">
    <property type="component" value="Chromosome 01"/>
</dbReference>
<evidence type="ECO:0000313" key="2">
    <source>
        <dbReference type="EMBL" id="CAH2225684.1"/>
    </source>
</evidence>